<dbReference type="EMBL" id="HACM01004603">
    <property type="protein sequence ID" value="CRZ05045.1"/>
    <property type="molecule type" value="Transcribed_RNA"/>
</dbReference>
<proteinExistence type="predicted"/>
<feature type="region of interest" description="Disordered" evidence="1">
    <location>
        <begin position="47"/>
        <end position="94"/>
    </location>
</feature>
<feature type="compositionally biased region" description="Polar residues" evidence="1">
    <location>
        <begin position="47"/>
        <end position="56"/>
    </location>
</feature>
<evidence type="ECO:0000313" key="2">
    <source>
        <dbReference type="EMBL" id="CRZ05045.1"/>
    </source>
</evidence>
<feature type="non-terminal residue" evidence="2">
    <location>
        <position position="125"/>
    </location>
</feature>
<accession>A0A0H5QSW1</accession>
<reference evidence="2" key="1">
    <citation type="submission" date="2015-04" db="EMBL/GenBank/DDBJ databases">
        <title>The genome sequence of the plant pathogenic Rhizarian Plasmodiophora brassicae reveals insights in its biotrophic life cycle and the origin of chitin synthesis.</title>
        <authorList>
            <person name="Schwelm A."/>
            <person name="Fogelqvist J."/>
            <person name="Knaust A."/>
            <person name="Julke S."/>
            <person name="Lilja T."/>
            <person name="Dhandapani V."/>
            <person name="Bonilla-Rosso G."/>
            <person name="Karlsson M."/>
            <person name="Shevchenko A."/>
            <person name="Choi S.R."/>
            <person name="Kim H.G."/>
            <person name="Park J.Y."/>
            <person name="Lim Y.P."/>
            <person name="Ludwig-Muller J."/>
            <person name="Dixelius C."/>
        </authorList>
    </citation>
    <scope>NUCLEOTIDE SEQUENCE</scope>
    <source>
        <tissue evidence="2">Potato root galls</tissue>
    </source>
</reference>
<protein>
    <submittedName>
        <fullName evidence="2">Uncharacterized protein</fullName>
    </submittedName>
</protein>
<evidence type="ECO:0000256" key="1">
    <source>
        <dbReference type="SAM" id="MobiDB-lite"/>
    </source>
</evidence>
<name>A0A0H5QSW1_9EUKA</name>
<organism evidence="2">
    <name type="scientific">Spongospora subterranea</name>
    <dbReference type="NCBI Taxonomy" id="70186"/>
    <lineage>
        <taxon>Eukaryota</taxon>
        <taxon>Sar</taxon>
        <taxon>Rhizaria</taxon>
        <taxon>Endomyxa</taxon>
        <taxon>Phytomyxea</taxon>
        <taxon>Plasmodiophorida</taxon>
        <taxon>Plasmodiophoridae</taxon>
        <taxon>Spongospora</taxon>
    </lineage>
</organism>
<sequence length="125" mass="13614">MTQMSTDLDNRLRQCESRIHVDSVGSRILGVDCSSSRVFVPGQIESNQDVVSQKSRSLPRHQRTTLAKRPASARSGPYEPDATLQTEGRHLVTPERPKVVVAPVATTDALTTTSYMPPASDVAVL</sequence>
<dbReference type="AlphaFoldDB" id="A0A0H5QSW1"/>